<sequence length="328" mass="37097">MANANIVVTQFVFESLLEGFIYLMRVGRNISGSTGLPVGHLNGKLYQIAKLWWSCNATAPNVQHKETMSHVAKDGDDFLPCRRAPSHNHEVDARPMSLKWQLPGQTLVIPATIISLPPLHLDNPTSDHSSRRTIYKPDTHRQCLHEGPETTKDRLLVSESADHRRGSNGCGIDSVEDVQETQSPRVDSVFDVDNTKSSEAEKVTGELVVCSGALPMEPVNARMQQRTIKDFTLSLQHVDTIDLQSVRCPRRRWHENTPVKFVQNMFATRRELSRPHDPTAQAIVQDHSPAQPDVLRHHLNDNQREADDLRRWLRMYGNDSQWGTIPFG</sequence>
<gene>
    <name evidence="1" type="ORF">LTR78_001729</name>
</gene>
<organism evidence="1 2">
    <name type="scientific">Recurvomyces mirabilis</name>
    <dbReference type="NCBI Taxonomy" id="574656"/>
    <lineage>
        <taxon>Eukaryota</taxon>
        <taxon>Fungi</taxon>
        <taxon>Dikarya</taxon>
        <taxon>Ascomycota</taxon>
        <taxon>Pezizomycotina</taxon>
        <taxon>Dothideomycetes</taxon>
        <taxon>Dothideomycetidae</taxon>
        <taxon>Mycosphaerellales</taxon>
        <taxon>Teratosphaeriaceae</taxon>
        <taxon>Recurvomyces</taxon>
    </lineage>
</organism>
<dbReference type="Proteomes" id="UP001274830">
    <property type="component" value="Unassembled WGS sequence"/>
</dbReference>
<reference evidence="1" key="1">
    <citation type="submission" date="2023-07" db="EMBL/GenBank/DDBJ databases">
        <title>Black Yeasts Isolated from many extreme environments.</title>
        <authorList>
            <person name="Coleine C."/>
            <person name="Stajich J.E."/>
            <person name="Selbmann L."/>
        </authorList>
    </citation>
    <scope>NUCLEOTIDE SEQUENCE</scope>
    <source>
        <strain evidence="1">CCFEE 5485</strain>
    </source>
</reference>
<keyword evidence="2" id="KW-1185">Reference proteome</keyword>
<accession>A0AAE0WUL8</accession>
<evidence type="ECO:0000313" key="2">
    <source>
        <dbReference type="Proteomes" id="UP001274830"/>
    </source>
</evidence>
<comment type="caution">
    <text evidence="1">The sequence shown here is derived from an EMBL/GenBank/DDBJ whole genome shotgun (WGS) entry which is preliminary data.</text>
</comment>
<evidence type="ECO:0000313" key="1">
    <source>
        <dbReference type="EMBL" id="KAK3678432.1"/>
    </source>
</evidence>
<proteinExistence type="predicted"/>
<protein>
    <submittedName>
        <fullName evidence="1">Uncharacterized protein</fullName>
    </submittedName>
</protein>
<name>A0AAE0WUL8_9PEZI</name>
<dbReference type="EMBL" id="JAUTXT010000004">
    <property type="protein sequence ID" value="KAK3678432.1"/>
    <property type="molecule type" value="Genomic_DNA"/>
</dbReference>
<dbReference type="AlphaFoldDB" id="A0AAE0WUL8"/>